<proteinExistence type="predicted"/>
<dbReference type="InterPro" id="IPR027417">
    <property type="entry name" value="P-loop_NTPase"/>
</dbReference>
<protein>
    <submittedName>
        <fullName evidence="3">Putative ATPase</fullName>
    </submittedName>
</protein>
<keyword evidence="4" id="KW-1185">Reference proteome</keyword>
<evidence type="ECO:0000313" key="3">
    <source>
        <dbReference type="EMBL" id="REF94151.1"/>
    </source>
</evidence>
<dbReference type="OrthoDB" id="9812579at2"/>
<dbReference type="EMBL" id="QUMQ01000001">
    <property type="protein sequence ID" value="REF94151.1"/>
    <property type="molecule type" value="Genomic_DNA"/>
</dbReference>
<dbReference type="SUPFAM" id="SSF48452">
    <property type="entry name" value="TPR-like"/>
    <property type="match status" value="1"/>
</dbReference>
<dbReference type="PANTHER" id="PTHR47691">
    <property type="entry name" value="REGULATOR-RELATED"/>
    <property type="match status" value="1"/>
</dbReference>
<dbReference type="Pfam" id="PF25872">
    <property type="entry name" value="HTH_77"/>
    <property type="match status" value="1"/>
</dbReference>
<comment type="caution">
    <text evidence="3">The sequence shown here is derived from an EMBL/GenBank/DDBJ whole genome shotgun (WGS) entry which is preliminary data.</text>
</comment>
<reference evidence="3 4" key="1">
    <citation type="submission" date="2018-08" db="EMBL/GenBank/DDBJ databases">
        <title>Sequencing the genomes of 1000 actinobacteria strains.</title>
        <authorList>
            <person name="Klenk H.-P."/>
        </authorList>
    </citation>
    <scope>NUCLEOTIDE SEQUENCE [LARGE SCALE GENOMIC DNA]</scope>
    <source>
        <strain evidence="3 4">DSM 44099</strain>
    </source>
</reference>
<evidence type="ECO:0000313" key="4">
    <source>
        <dbReference type="Proteomes" id="UP000256913"/>
    </source>
</evidence>
<dbReference type="Gene3D" id="1.25.40.10">
    <property type="entry name" value="Tetratricopeptide repeat domain"/>
    <property type="match status" value="1"/>
</dbReference>
<dbReference type="Proteomes" id="UP000256913">
    <property type="component" value="Unassembled WGS sequence"/>
</dbReference>
<dbReference type="InterPro" id="IPR025139">
    <property type="entry name" value="DUF4062"/>
</dbReference>
<dbReference type="PANTHER" id="PTHR47691:SF3">
    <property type="entry name" value="HTH-TYPE TRANSCRIPTIONAL REGULATOR RV0890C-RELATED"/>
    <property type="match status" value="1"/>
</dbReference>
<feature type="domain" description="Winged helix-turn-helix" evidence="2">
    <location>
        <begin position="432"/>
        <end position="505"/>
    </location>
</feature>
<organism evidence="3 4">
    <name type="scientific">Asanoa ferruginea</name>
    <dbReference type="NCBI Taxonomy" id="53367"/>
    <lineage>
        <taxon>Bacteria</taxon>
        <taxon>Bacillati</taxon>
        <taxon>Actinomycetota</taxon>
        <taxon>Actinomycetes</taxon>
        <taxon>Micromonosporales</taxon>
        <taxon>Micromonosporaceae</taxon>
        <taxon>Asanoa</taxon>
    </lineage>
</organism>
<dbReference type="AlphaFoldDB" id="A0A3D9Z9Y5"/>
<gene>
    <name evidence="3" type="ORF">DFJ67_0064</name>
</gene>
<accession>A0A3D9Z9Y5</accession>
<dbReference type="InterPro" id="IPR058852">
    <property type="entry name" value="HTH_77"/>
</dbReference>
<dbReference type="SUPFAM" id="SSF52540">
    <property type="entry name" value="P-loop containing nucleoside triphosphate hydrolases"/>
    <property type="match status" value="1"/>
</dbReference>
<feature type="domain" description="DUF4062" evidence="1">
    <location>
        <begin position="12"/>
        <end position="93"/>
    </location>
</feature>
<evidence type="ECO:0000259" key="2">
    <source>
        <dbReference type="Pfam" id="PF25872"/>
    </source>
</evidence>
<dbReference type="Gene3D" id="3.40.50.300">
    <property type="entry name" value="P-loop containing nucleotide triphosphate hydrolases"/>
    <property type="match status" value="1"/>
</dbReference>
<dbReference type="InterPro" id="IPR011990">
    <property type="entry name" value="TPR-like_helical_dom_sf"/>
</dbReference>
<dbReference type="RefSeq" id="WP_116066018.1">
    <property type="nucleotide sequence ID" value="NZ_BONB01000077.1"/>
</dbReference>
<name>A0A3D9Z9Y5_9ACTN</name>
<dbReference type="PRINTS" id="PR00364">
    <property type="entry name" value="DISEASERSIST"/>
</dbReference>
<sequence>MSVILTPDQRVRVFVSSSMTELTEERQAVREAIGQVRLLPVMFDQGARPHAPRDVYRAYLEQSQIFIGVYGESYGWVAPGEEISGLEDEFRMAVLLPRLIYVKDADHRDPRLVAMLDGIEHAADVSFRRFRTSAELRDQVGQDLALLLSERFERTREPQAELVTTSLPAARTPLVGREDDLAALQTMLVEDAVPLVTLIGTGGIGKTRLAAATAQRLAHFFADGARFVDLSSVTSPALVGEALARGLGVRTSGGVPAEVDVSSWLRTKRMLLVVDNFEQVAEAGPVIGEILRTAPGVTALVTSRAPLRLADERVYVVPGLSLPPELAGPHSDPVVIQAGSEAVRLFVDTARASSPRFALTADNVGAVIEITRRLYGLPLAIMLAAAKVRVLPPDAIVEHLGDQLGLLTGGARDLPDRQRTMRDTIAWSYHLLSADERALFDRLGVFAGGWDLEALAVITGPGGDLLSMLDALVGSTLVCLDTLPDGQPRFSMLETIRHFALEQLASGDEWAAVHDTHAAYYGALARAAEPKLNLVSGAPWLHRLEREHGNLTAALDWFIEREDPASALGLLWPTWTFWWRRGHVDEAGRYLARILDRRRLLGPPDLGLALLAAGGNASVSGQLEEAEDDLQQALPLLGETGQEAAVSIAVGMIGHFAAKRGDWERADHYLTEAADRAAGLGENWQVSLAHSRLALIAVDNGQHDQARSHAQIALNLSDAGQEQFTAVVAHYAWAFCAIAQDYHVDARQHLVEGLSLAAAAGDEAALGTFLGAVADIDSRHGDLSRSVRLRAAASALRTPSNEMWMQAFVTPWRPIGLDPPAARNQLGEDGYAAAWQAGEMLGTEKAVAEATTA</sequence>
<dbReference type="Pfam" id="PF13271">
    <property type="entry name" value="DUF4062"/>
    <property type="match status" value="1"/>
</dbReference>
<evidence type="ECO:0000259" key="1">
    <source>
        <dbReference type="Pfam" id="PF13271"/>
    </source>
</evidence>